<protein>
    <submittedName>
        <fullName evidence="6">FGGY family carbohydrate kinase</fullName>
    </submittedName>
</protein>
<dbReference type="InterPro" id="IPR043129">
    <property type="entry name" value="ATPase_NBD"/>
</dbReference>
<organism evidence="6 7">
    <name type="scientific">Chitinophaga caseinilytica</name>
    <dbReference type="NCBI Taxonomy" id="2267521"/>
    <lineage>
        <taxon>Bacteria</taxon>
        <taxon>Pseudomonadati</taxon>
        <taxon>Bacteroidota</taxon>
        <taxon>Chitinophagia</taxon>
        <taxon>Chitinophagales</taxon>
        <taxon>Chitinophagaceae</taxon>
        <taxon>Chitinophaga</taxon>
    </lineage>
</organism>
<dbReference type="CDD" id="cd07809">
    <property type="entry name" value="ASKHA_NBD_FGGY_BaXK-like"/>
    <property type="match status" value="1"/>
</dbReference>
<keyword evidence="2" id="KW-0808">Transferase</keyword>
<evidence type="ECO:0000256" key="1">
    <source>
        <dbReference type="ARBA" id="ARBA00009156"/>
    </source>
</evidence>
<dbReference type="GO" id="GO:0016301">
    <property type="term" value="F:kinase activity"/>
    <property type="evidence" value="ECO:0007669"/>
    <property type="project" value="UniProtKB-KW"/>
</dbReference>
<reference evidence="6 7" key="1">
    <citation type="submission" date="2024-03" db="EMBL/GenBank/DDBJ databases">
        <title>Chitinophaga caseinilytica sp. nov., a casein hydrolysing bacterium isolated from forest soil.</title>
        <authorList>
            <person name="Lee D.S."/>
            <person name="Han D.M."/>
            <person name="Baek J.H."/>
            <person name="Choi D.G."/>
            <person name="Jeon J.H."/>
            <person name="Jeon C.O."/>
        </authorList>
    </citation>
    <scope>NUCLEOTIDE SEQUENCE [LARGE SCALE GENOMIC DNA]</scope>
    <source>
        <strain evidence="6 7">KACC 19118</strain>
    </source>
</reference>
<feature type="domain" description="Carbohydrate kinase FGGY N-terminal" evidence="4">
    <location>
        <begin position="4"/>
        <end position="248"/>
    </location>
</feature>
<feature type="domain" description="Carbohydrate kinase FGGY C-terminal" evidence="5">
    <location>
        <begin position="260"/>
        <end position="445"/>
    </location>
</feature>
<dbReference type="Pfam" id="PF00370">
    <property type="entry name" value="FGGY_N"/>
    <property type="match status" value="1"/>
</dbReference>
<proteinExistence type="inferred from homology"/>
<name>A0ABZ2Z1M9_9BACT</name>
<dbReference type="PANTHER" id="PTHR43095">
    <property type="entry name" value="SUGAR KINASE"/>
    <property type="match status" value="1"/>
</dbReference>
<evidence type="ECO:0000256" key="2">
    <source>
        <dbReference type="ARBA" id="ARBA00022679"/>
    </source>
</evidence>
<dbReference type="RefSeq" id="WP_341840924.1">
    <property type="nucleotide sequence ID" value="NZ_CP149792.1"/>
</dbReference>
<dbReference type="Proteomes" id="UP001449657">
    <property type="component" value="Chromosome"/>
</dbReference>
<dbReference type="PIRSF" id="PIRSF000538">
    <property type="entry name" value="GlpK"/>
    <property type="match status" value="1"/>
</dbReference>
<dbReference type="InterPro" id="IPR050406">
    <property type="entry name" value="FGGY_Carb_Kinase"/>
</dbReference>
<evidence type="ECO:0000259" key="5">
    <source>
        <dbReference type="Pfam" id="PF02782"/>
    </source>
</evidence>
<dbReference type="PANTHER" id="PTHR43095:SF5">
    <property type="entry name" value="XYLULOSE KINASE"/>
    <property type="match status" value="1"/>
</dbReference>
<evidence type="ECO:0000313" key="6">
    <source>
        <dbReference type="EMBL" id="WZN46185.1"/>
    </source>
</evidence>
<dbReference type="EMBL" id="CP150096">
    <property type="protein sequence ID" value="WZN46185.1"/>
    <property type="molecule type" value="Genomic_DNA"/>
</dbReference>
<keyword evidence="3 6" id="KW-0418">Kinase</keyword>
<evidence type="ECO:0000259" key="4">
    <source>
        <dbReference type="Pfam" id="PF00370"/>
    </source>
</evidence>
<gene>
    <name evidence="6" type="ORF">WJU22_25150</name>
</gene>
<dbReference type="InterPro" id="IPR000577">
    <property type="entry name" value="Carb_kinase_FGGY"/>
</dbReference>
<comment type="similarity">
    <text evidence="1">Belongs to the FGGY kinase family.</text>
</comment>
<accession>A0ABZ2Z1M9</accession>
<dbReference type="InterPro" id="IPR018485">
    <property type="entry name" value="FGGY_C"/>
</dbReference>
<dbReference type="Gene3D" id="3.30.420.40">
    <property type="match status" value="2"/>
</dbReference>
<dbReference type="SUPFAM" id="SSF53067">
    <property type="entry name" value="Actin-like ATPase domain"/>
    <property type="match status" value="2"/>
</dbReference>
<dbReference type="InterPro" id="IPR018484">
    <property type="entry name" value="FGGY_N"/>
</dbReference>
<evidence type="ECO:0000256" key="3">
    <source>
        <dbReference type="ARBA" id="ARBA00022777"/>
    </source>
</evidence>
<evidence type="ECO:0000313" key="7">
    <source>
        <dbReference type="Proteomes" id="UP001449657"/>
    </source>
</evidence>
<keyword evidence="7" id="KW-1185">Reference proteome</keyword>
<sequence>MSFLLGYDIGSSSIKAALLDVESGRCLASATGSDEELRIRVPKPGFAEQDPEMWWEEVQKATRRLQQQFPFDASAVKGIGIAYQMHGLVCVDEKLEVLRPSIIWCDSRAVQTGDEAAQQLGHDYTLPHLLNSPGNFTASKLRWVRQNEPELYAKIRHIMLPGDFIAMRLTGVPATTNSGLSEGIFWDFKERKVSGRLLELYDIDASLLAPVVPTFGEQGRVSKAAAELLGLQEGTPVTYRAGDQPNNAFSLNVLQPGEAATTAGTSGVVYAVHDQPAFDAQSRVNTFMHVNNSEEEVRNGVLMCLNGTGILNSWLRQVSGGISYDRMNQLAEKAPPGAEGLRIFPFGNGAERILENRLPGASVHGLDFGIHSQGHLLRAGQEGIVFALAYGMDIMRDMGLRINRVRAGKANMFLSPLFREAFANATGAEIELYNTDGAQGAARGAGVGAGVFASFGEAFRGMDCLATISPDEKQTVYQNAYADWKIKLQQILSNR</sequence>
<dbReference type="Pfam" id="PF02782">
    <property type="entry name" value="FGGY_C"/>
    <property type="match status" value="1"/>
</dbReference>